<dbReference type="PROSITE" id="PS51257">
    <property type="entry name" value="PROKAR_LIPOPROTEIN"/>
    <property type="match status" value="1"/>
</dbReference>
<feature type="chain" id="PRO_5032612075" evidence="1">
    <location>
        <begin position="26"/>
        <end position="252"/>
    </location>
</feature>
<dbReference type="RefSeq" id="WP_169604889.1">
    <property type="nucleotide sequence ID" value="NZ_CP051481.1"/>
</dbReference>
<feature type="signal peptide" evidence="1">
    <location>
        <begin position="1"/>
        <end position="25"/>
    </location>
</feature>
<name>A0A858U7T6_9MOLU</name>
<dbReference type="InterPro" id="IPR053139">
    <property type="entry name" value="Surface_bspA-like"/>
</dbReference>
<dbReference type="Pfam" id="PF13306">
    <property type="entry name" value="LRR_5"/>
    <property type="match status" value="2"/>
</dbReference>
<keyword evidence="3" id="KW-1185">Reference proteome</keyword>
<dbReference type="Proteomes" id="UP000501060">
    <property type="component" value="Chromosome"/>
</dbReference>
<dbReference type="PANTHER" id="PTHR45661">
    <property type="entry name" value="SURFACE ANTIGEN"/>
    <property type="match status" value="1"/>
</dbReference>
<keyword evidence="1" id="KW-0732">Signal</keyword>
<accession>A0A858U7T6</accession>
<dbReference type="InterPro" id="IPR032675">
    <property type="entry name" value="LRR_dom_sf"/>
</dbReference>
<dbReference type="AlphaFoldDB" id="A0A858U7T6"/>
<evidence type="ECO:0000256" key="1">
    <source>
        <dbReference type="SAM" id="SignalP"/>
    </source>
</evidence>
<dbReference type="SUPFAM" id="SSF52058">
    <property type="entry name" value="L domain-like"/>
    <property type="match status" value="1"/>
</dbReference>
<dbReference type="PANTHER" id="PTHR45661:SF3">
    <property type="entry name" value="IG-LIKE DOMAIN-CONTAINING PROTEIN"/>
    <property type="match status" value="1"/>
</dbReference>
<evidence type="ECO:0000313" key="3">
    <source>
        <dbReference type="Proteomes" id="UP000501060"/>
    </source>
</evidence>
<organism evidence="2 3">
    <name type="scientific">Mycoplasma phocoenae</name>
    <dbReference type="NCBI Taxonomy" id="754517"/>
    <lineage>
        <taxon>Bacteria</taxon>
        <taxon>Bacillati</taxon>
        <taxon>Mycoplasmatota</taxon>
        <taxon>Mollicutes</taxon>
        <taxon>Mycoplasmataceae</taxon>
        <taxon>Mycoplasma</taxon>
    </lineage>
</organism>
<proteinExistence type="predicted"/>
<sequence>MSKFKKIQSLLISLPVLLLPTSVISCTTENKRNDPTEDTNVIETPSKETPDMYIDLNNIIYVTINEENVNKYFELDESNAKTQKPLILKVKDEFKKITALKWELNWIPKVNEEIYIFDKIERLFLSNITEIGNDSFINKTNLISVNLPNVTTIGDSAFQDTTKLDFIDLPNVTSIGKEAFEFENNTEGVINGIFVDGTNAYGDIILPNVTKVVDSAFQNNTNINSIALPNVDEIGDAAFAGVTSLESITLPT</sequence>
<dbReference type="InterPro" id="IPR026906">
    <property type="entry name" value="LRR_5"/>
</dbReference>
<evidence type="ECO:0000313" key="2">
    <source>
        <dbReference type="EMBL" id="QJG66838.1"/>
    </source>
</evidence>
<dbReference type="KEGG" id="mphe:HGG69_00630"/>
<dbReference type="EMBL" id="CP051481">
    <property type="protein sequence ID" value="QJG66838.1"/>
    <property type="molecule type" value="Genomic_DNA"/>
</dbReference>
<gene>
    <name evidence="2" type="ORF">HGG69_00630</name>
</gene>
<protein>
    <submittedName>
        <fullName evidence="2">Leucine-rich repeat domain-containing protein</fullName>
    </submittedName>
</protein>
<reference evidence="2 3" key="1">
    <citation type="submission" date="2020-04" db="EMBL/GenBank/DDBJ databases">
        <title>Novel Mycoplasma species detected in Phocoena phocoena (harbor porpoise) from the USA.</title>
        <authorList>
            <person name="Volokhov D.V."/>
        </authorList>
    </citation>
    <scope>NUCLEOTIDE SEQUENCE [LARGE SCALE GENOMIC DNA]</scope>
    <source>
        <strain evidence="2 3">Phocoena C-264-GEN</strain>
    </source>
</reference>
<dbReference type="Gene3D" id="3.80.10.10">
    <property type="entry name" value="Ribonuclease Inhibitor"/>
    <property type="match status" value="2"/>
</dbReference>